<reference evidence="1" key="1">
    <citation type="submission" date="2022-10" db="EMBL/GenBank/DDBJ databases">
        <title>The complete genomes of actinobacterial strains from the NBC collection.</title>
        <authorList>
            <person name="Joergensen T.S."/>
            <person name="Alvarez Arevalo M."/>
            <person name="Sterndorff E.B."/>
            <person name="Faurdal D."/>
            <person name="Vuksanovic O."/>
            <person name="Mourched A.-S."/>
            <person name="Charusanti P."/>
            <person name="Shaw S."/>
            <person name="Blin K."/>
            <person name="Weber T."/>
        </authorList>
    </citation>
    <scope>NUCLEOTIDE SEQUENCE</scope>
    <source>
        <strain evidence="1">NBC_00222</strain>
    </source>
</reference>
<organism evidence="1 2">
    <name type="scientific">Kitasatospora purpeofusca</name>
    <dbReference type="NCBI Taxonomy" id="67352"/>
    <lineage>
        <taxon>Bacteria</taxon>
        <taxon>Bacillati</taxon>
        <taxon>Actinomycetota</taxon>
        <taxon>Actinomycetes</taxon>
        <taxon>Kitasatosporales</taxon>
        <taxon>Streptomycetaceae</taxon>
        <taxon>Kitasatospora</taxon>
    </lineage>
</organism>
<protein>
    <submittedName>
        <fullName evidence="1">Uncharacterized protein</fullName>
    </submittedName>
</protein>
<dbReference type="Proteomes" id="UP001432222">
    <property type="component" value="Chromosome"/>
</dbReference>
<gene>
    <name evidence="1" type="ORF">OHA16_04420</name>
</gene>
<evidence type="ECO:0000313" key="1">
    <source>
        <dbReference type="EMBL" id="WUQ82290.1"/>
    </source>
</evidence>
<proteinExistence type="predicted"/>
<name>A0ABZ1TV98_9ACTN</name>
<accession>A0ABZ1TV98</accession>
<dbReference type="RefSeq" id="WP_328953358.1">
    <property type="nucleotide sequence ID" value="NZ_CP108110.1"/>
</dbReference>
<dbReference type="EMBL" id="CP108110">
    <property type="protein sequence ID" value="WUQ82290.1"/>
    <property type="molecule type" value="Genomic_DNA"/>
</dbReference>
<sequence length="68" mass="7262">MTDCANCHAAPAAIEDIEVEPPRPWCLGCATALVRAGDPVLRYRSLGEGQDEYARVLSRGSTAAVRFG</sequence>
<evidence type="ECO:0000313" key="2">
    <source>
        <dbReference type="Proteomes" id="UP001432222"/>
    </source>
</evidence>
<keyword evidence="2" id="KW-1185">Reference proteome</keyword>